<evidence type="ECO:0000313" key="2">
    <source>
        <dbReference type="Proteomes" id="UP000836841"/>
    </source>
</evidence>
<dbReference type="EMBL" id="OU466862">
    <property type="protein sequence ID" value="CAH2071002.1"/>
    <property type="molecule type" value="Genomic_DNA"/>
</dbReference>
<name>A0AAU9SVD1_THLAR</name>
<gene>
    <name evidence="1" type="ORF">TAV2_LOCUS20640</name>
</gene>
<protein>
    <submittedName>
        <fullName evidence="1">Uncharacterized protein</fullName>
    </submittedName>
</protein>
<accession>A0AAU9SVD1</accession>
<sequence>MLELLSSTFSSHIVIKGRLCKRKTLSWYTLSPQFLLRVSNPTSIHEREDQYTKQNQIKSLCTQMKMLLFRPPCKIQSAQGSVNILTNMLGALDPSHSESNVVLIKDVDEGLLFQGLALNDNLQHHDDKAKGNSAPGNSVPLTAPTPIPLVSISHDDDEGSTNLKEELSRACLEKDLELDTVGYNIHIKAMLEADLSLNAALHIFLSPSDLWSNGQTQIPIFM</sequence>
<keyword evidence="2" id="KW-1185">Reference proteome</keyword>
<feature type="non-terminal residue" evidence="1">
    <location>
        <position position="1"/>
    </location>
</feature>
<dbReference type="AlphaFoldDB" id="A0AAU9SVD1"/>
<reference evidence="1 2" key="1">
    <citation type="submission" date="2022-03" db="EMBL/GenBank/DDBJ databases">
        <authorList>
            <person name="Nunn A."/>
            <person name="Chopra R."/>
            <person name="Nunn A."/>
            <person name="Contreras Garrido A."/>
        </authorList>
    </citation>
    <scope>NUCLEOTIDE SEQUENCE [LARGE SCALE GENOMIC DNA]</scope>
</reference>
<dbReference type="Proteomes" id="UP000836841">
    <property type="component" value="Chromosome 6"/>
</dbReference>
<organism evidence="1 2">
    <name type="scientific">Thlaspi arvense</name>
    <name type="common">Field penny-cress</name>
    <dbReference type="NCBI Taxonomy" id="13288"/>
    <lineage>
        <taxon>Eukaryota</taxon>
        <taxon>Viridiplantae</taxon>
        <taxon>Streptophyta</taxon>
        <taxon>Embryophyta</taxon>
        <taxon>Tracheophyta</taxon>
        <taxon>Spermatophyta</taxon>
        <taxon>Magnoliopsida</taxon>
        <taxon>eudicotyledons</taxon>
        <taxon>Gunneridae</taxon>
        <taxon>Pentapetalae</taxon>
        <taxon>rosids</taxon>
        <taxon>malvids</taxon>
        <taxon>Brassicales</taxon>
        <taxon>Brassicaceae</taxon>
        <taxon>Thlaspideae</taxon>
        <taxon>Thlaspi</taxon>
    </lineage>
</organism>
<dbReference type="SUPFAM" id="SSF89009">
    <property type="entry name" value="GAT-like domain"/>
    <property type="match status" value="1"/>
</dbReference>
<evidence type="ECO:0000313" key="1">
    <source>
        <dbReference type="EMBL" id="CAH2071002.1"/>
    </source>
</evidence>
<proteinExistence type="predicted"/>